<evidence type="ECO:0000256" key="3">
    <source>
        <dbReference type="ARBA" id="ARBA00022475"/>
    </source>
</evidence>
<name>A0A8B8HKI4_VANTA</name>
<comment type="subcellular location">
    <subcellularLocation>
        <location evidence="1">Cell membrane</location>
        <topology evidence="1">Multi-pass membrane protein</topology>
    </subcellularLocation>
</comment>
<evidence type="ECO:0000313" key="9">
    <source>
        <dbReference type="Proteomes" id="UP001652626"/>
    </source>
</evidence>
<dbReference type="PANTHER" id="PTHR21421">
    <property type="entry name" value="GUSTATORY RECEPTOR"/>
    <property type="match status" value="1"/>
</dbReference>
<gene>
    <name evidence="10" type="primary">LOC113392710</name>
</gene>
<evidence type="ECO:0000256" key="5">
    <source>
        <dbReference type="ARBA" id="ARBA00022989"/>
    </source>
</evidence>
<evidence type="ECO:0000256" key="6">
    <source>
        <dbReference type="ARBA" id="ARBA00023136"/>
    </source>
</evidence>
<dbReference type="InterPro" id="IPR009318">
    <property type="entry name" value="Gustatory_rcpt"/>
</dbReference>
<dbReference type="OMA" id="CIQLIGV"/>
<comment type="similarity">
    <text evidence="2">Belongs to the insect chemoreceptor superfamily. Gustatory receptor (GR) family. Gr5a subfamily.</text>
</comment>
<feature type="transmembrane region" description="Helical" evidence="8">
    <location>
        <begin position="49"/>
        <end position="71"/>
    </location>
</feature>
<keyword evidence="9" id="KW-1185">Reference proteome</keyword>
<evidence type="ECO:0000313" key="10">
    <source>
        <dbReference type="RefSeq" id="XP_026485040.2"/>
    </source>
</evidence>
<dbReference type="Pfam" id="PF06151">
    <property type="entry name" value="Trehalose_recp"/>
    <property type="match status" value="2"/>
</dbReference>
<proteinExistence type="inferred from homology"/>
<keyword evidence="3" id="KW-1003">Cell membrane</keyword>
<dbReference type="RefSeq" id="XP_026485040.2">
    <property type="nucleotide sequence ID" value="XM_026629255.2"/>
</dbReference>
<organism evidence="9 10">
    <name type="scientific">Vanessa tameamea</name>
    <name type="common">Kamehameha butterfly</name>
    <dbReference type="NCBI Taxonomy" id="334116"/>
    <lineage>
        <taxon>Eukaryota</taxon>
        <taxon>Metazoa</taxon>
        <taxon>Ecdysozoa</taxon>
        <taxon>Arthropoda</taxon>
        <taxon>Hexapoda</taxon>
        <taxon>Insecta</taxon>
        <taxon>Pterygota</taxon>
        <taxon>Neoptera</taxon>
        <taxon>Endopterygota</taxon>
        <taxon>Lepidoptera</taxon>
        <taxon>Glossata</taxon>
        <taxon>Ditrysia</taxon>
        <taxon>Papilionoidea</taxon>
        <taxon>Nymphalidae</taxon>
        <taxon>Nymphalinae</taxon>
        <taxon>Vanessa</taxon>
    </lineage>
</organism>
<dbReference type="AlphaFoldDB" id="A0A8B8HKI4"/>
<evidence type="ECO:0000256" key="2">
    <source>
        <dbReference type="ARBA" id="ARBA00005327"/>
    </source>
</evidence>
<dbReference type="Proteomes" id="UP001652626">
    <property type="component" value="Chromosome 5"/>
</dbReference>
<dbReference type="GO" id="GO:0007165">
    <property type="term" value="P:signal transduction"/>
    <property type="evidence" value="ECO:0007669"/>
    <property type="project" value="UniProtKB-KW"/>
</dbReference>
<feature type="transmembrane region" description="Helical" evidence="8">
    <location>
        <begin position="83"/>
        <end position="100"/>
    </location>
</feature>
<dbReference type="GO" id="GO:0008527">
    <property type="term" value="F:taste receptor activity"/>
    <property type="evidence" value="ECO:0007669"/>
    <property type="project" value="InterPro"/>
</dbReference>
<feature type="transmembrane region" description="Helical" evidence="8">
    <location>
        <begin position="264"/>
        <end position="284"/>
    </location>
</feature>
<feature type="transmembrane region" description="Helical" evidence="8">
    <location>
        <begin position="204"/>
        <end position="224"/>
    </location>
</feature>
<feature type="transmembrane region" description="Helical" evidence="8">
    <location>
        <begin position="374"/>
        <end position="394"/>
    </location>
</feature>
<keyword evidence="7" id="KW-0675">Receptor</keyword>
<keyword evidence="4 8" id="KW-0812">Transmembrane</keyword>
<protein>
    <submittedName>
        <fullName evidence="10">Gustatory receptor for sugar taste 64f-like</fullName>
    </submittedName>
</protein>
<dbReference type="GO" id="GO:0005886">
    <property type="term" value="C:plasma membrane"/>
    <property type="evidence" value="ECO:0007669"/>
    <property type="project" value="UniProtKB-SubCell"/>
</dbReference>
<evidence type="ECO:0000256" key="4">
    <source>
        <dbReference type="ARBA" id="ARBA00022692"/>
    </source>
</evidence>
<feature type="transmembrane region" description="Helical" evidence="8">
    <location>
        <begin position="133"/>
        <end position="153"/>
    </location>
</feature>
<keyword evidence="5 8" id="KW-1133">Transmembrane helix</keyword>
<reference evidence="10" key="1">
    <citation type="submission" date="2025-08" db="UniProtKB">
        <authorList>
            <consortium name="RefSeq"/>
        </authorList>
    </citation>
    <scope>IDENTIFICATION</scope>
    <source>
        <tissue evidence="10">Whole body</tissue>
    </source>
</reference>
<dbReference type="PANTHER" id="PTHR21421:SF29">
    <property type="entry name" value="GUSTATORY RECEPTOR 5A FOR TREHALOSE-RELATED"/>
    <property type="match status" value="1"/>
</dbReference>
<feature type="transmembrane region" description="Helical" evidence="8">
    <location>
        <begin position="316"/>
        <end position="337"/>
    </location>
</feature>
<evidence type="ECO:0000256" key="1">
    <source>
        <dbReference type="ARBA" id="ARBA00004651"/>
    </source>
</evidence>
<dbReference type="GeneID" id="113392710"/>
<keyword evidence="6 8" id="KW-0472">Membrane</keyword>
<evidence type="ECO:0000256" key="8">
    <source>
        <dbReference type="SAM" id="Phobius"/>
    </source>
</evidence>
<accession>A0A8B8HKI4</accession>
<sequence>MEATVTNKRLHIILRHPMQLCRRAGLFPVEGLDKETITKLRFNMSTVYALYHVATLVSQMTLACLSIYYFFKNDLKLNNLKNLLFYTTGLISAFLLLKLAKNWPRLIRRASHIEQLVAEVQQDTGKGWKQDKIVYGVMLLALLEHVLSITFQMKLVMHCNHDFKIDLNLIKNYFIRTTPVVFGITTYTEWKATLYEIANLQATFLWNITDAITMCTSLYLASYFKDLNKLIKRQEKQNAVNWKEIRVFYSYLVELVNAVDENMCYLILMSFFTNLFFICIQLYYLTKYDDSVFEGCDIHHDQNRIKLVFDSWEHTLYYAFSFIFLFTRASVTSLLAANINTLAQQPLIVLQNVSPSEYTIDVQRFIRQIRYTTTALSGLFFYITRGMIITVSYYY</sequence>
<dbReference type="OrthoDB" id="5800391at2759"/>
<evidence type="ECO:0000256" key="7">
    <source>
        <dbReference type="ARBA" id="ARBA00023170"/>
    </source>
</evidence>
<dbReference type="GO" id="GO:0050916">
    <property type="term" value="P:sensory perception of sweet taste"/>
    <property type="evidence" value="ECO:0007669"/>
    <property type="project" value="UniProtKB-ARBA"/>
</dbReference>